<evidence type="ECO:0008006" key="4">
    <source>
        <dbReference type="Google" id="ProtNLM"/>
    </source>
</evidence>
<evidence type="ECO:0000313" key="3">
    <source>
        <dbReference type="Proteomes" id="UP000035648"/>
    </source>
</evidence>
<sequence>MRYIIAILAAIVLLYSVPVQAANPADLTACYLFGSGTFLKVAVENDPWFYASRQVAKNTSIGWYGCDDEASVTNELSIAQRIGSRFQTGYIANYKRECSDTTLGESLMFDYEANHFGIGMIASLEGEPIQFGFRYKGKVNLFLTLEERSKPFVGIGFKTKKGTNIDLAANNKAAYLRASKSYRDFTPELRTKFGDNGFVGFGIGYSIK</sequence>
<dbReference type="AlphaFoldDB" id="A0A0G4B5I1"/>
<accession>A0A0G4B5I1</accession>
<proteinExistence type="predicted"/>
<gene>
    <name evidence="2" type="ORF">UT28_C0001G0421</name>
</gene>
<feature type="chain" id="PRO_5005186542" description="Outer membrane protein beta-barrel domain-containing protein" evidence="1">
    <location>
        <begin position="22"/>
        <end position="208"/>
    </location>
</feature>
<dbReference type="EMBL" id="CP011213">
    <property type="protein sequence ID" value="AKM82227.1"/>
    <property type="molecule type" value="Genomic_DNA"/>
</dbReference>
<keyword evidence="1" id="KW-0732">Signal</keyword>
<protein>
    <recommendedName>
        <fullName evidence="4">Outer membrane protein beta-barrel domain-containing protein</fullName>
    </recommendedName>
</protein>
<dbReference type="Proteomes" id="UP000035648">
    <property type="component" value="Chromosome"/>
</dbReference>
<feature type="signal peptide" evidence="1">
    <location>
        <begin position="1"/>
        <end position="21"/>
    </location>
</feature>
<evidence type="ECO:0000313" key="2">
    <source>
        <dbReference type="EMBL" id="AKM82227.1"/>
    </source>
</evidence>
<dbReference type="KEGG" id="bbgw:UT28_C0001G0421"/>
<evidence type="ECO:0000256" key="1">
    <source>
        <dbReference type="SAM" id="SignalP"/>
    </source>
</evidence>
<name>A0A0G4B5I1_9BACT</name>
<organism evidence="2 3">
    <name type="scientific">Berkelbacteria bacterium GW2011_GWE1_39_12</name>
    <dbReference type="NCBI Taxonomy" id="1618337"/>
    <lineage>
        <taxon>Bacteria</taxon>
        <taxon>Candidatus Berkelbacteria</taxon>
    </lineage>
</organism>
<reference evidence="2 3" key="1">
    <citation type="journal article" date="2015" name="Nature">
        <title>rRNA introns, odd ribosomes, and small enigmatic genomes across a large radiation of phyla.</title>
        <authorList>
            <person name="Brown C.T."/>
            <person name="Hug L.A."/>
            <person name="Thomas B.C."/>
            <person name="Sharon I."/>
            <person name="Castelle C.J."/>
            <person name="Singh A."/>
            <person name="Wilkins M.J."/>
            <person name="Williams K.H."/>
            <person name="Banfield J.F."/>
        </authorList>
    </citation>
    <scope>NUCLEOTIDE SEQUENCE [LARGE SCALE GENOMIC DNA]</scope>
</reference>